<evidence type="ECO:0000313" key="3">
    <source>
        <dbReference type="EMBL" id="MEX3594590.1"/>
    </source>
</evidence>
<reference evidence="3 4" key="1">
    <citation type="journal article" date="2024" name="Fungal Genet. Biol.">
        <title>The porcine skin microbiome exhibits broad fungal antagonism.</title>
        <authorList>
            <person name="De La Cruz K.F."/>
            <person name="Townsend E.C."/>
            <person name="Alex Cheong J.Z."/>
            <person name="Salamzade R."/>
            <person name="Liu A."/>
            <person name="Sandstrom S."/>
            <person name="Davila E."/>
            <person name="Huang L."/>
            <person name="Xu K.H."/>
            <person name="Wu S.Y."/>
            <person name="Meudt J.J."/>
            <person name="Shanmuganayagam D."/>
            <person name="Gibson A.L.F."/>
            <person name="Kalan L.R."/>
        </authorList>
    </citation>
    <scope>NUCLEOTIDE SEQUENCE [LARGE SCALE GENOMIC DNA]</scope>
    <source>
        <strain evidence="3 4">LK2625</strain>
    </source>
</reference>
<evidence type="ECO:0000259" key="2">
    <source>
        <dbReference type="Pfam" id="PF02371"/>
    </source>
</evidence>
<dbReference type="InterPro" id="IPR002525">
    <property type="entry name" value="Transp_IS110-like_N"/>
</dbReference>
<feature type="domain" description="Transposase IS116/IS110/IS902 C-terminal" evidence="2">
    <location>
        <begin position="270"/>
        <end position="353"/>
    </location>
</feature>
<name>A0ABV3V1W6_9MICC</name>
<dbReference type="NCBIfam" id="NF033542">
    <property type="entry name" value="transpos_IS110"/>
    <property type="match status" value="1"/>
</dbReference>
<dbReference type="InterPro" id="IPR047650">
    <property type="entry name" value="Transpos_IS110"/>
</dbReference>
<evidence type="ECO:0000313" key="4">
    <source>
        <dbReference type="Proteomes" id="UP001558481"/>
    </source>
</evidence>
<protein>
    <submittedName>
        <fullName evidence="3">IS110 family transposase</fullName>
    </submittedName>
</protein>
<dbReference type="Pfam" id="PF02371">
    <property type="entry name" value="Transposase_20"/>
    <property type="match status" value="1"/>
</dbReference>
<gene>
    <name evidence="3" type="ORF">VVR66_07685</name>
</gene>
<accession>A0ABV3V1W6</accession>
<dbReference type="InterPro" id="IPR003346">
    <property type="entry name" value="Transposase_20"/>
</dbReference>
<organism evidence="3 4">
    <name type="scientific">Kocuria carniphila</name>
    <dbReference type="NCBI Taxonomy" id="262208"/>
    <lineage>
        <taxon>Bacteria</taxon>
        <taxon>Bacillati</taxon>
        <taxon>Actinomycetota</taxon>
        <taxon>Actinomycetes</taxon>
        <taxon>Micrococcales</taxon>
        <taxon>Micrococcaceae</taxon>
        <taxon>Kocuria</taxon>
    </lineage>
</organism>
<keyword evidence="4" id="KW-1185">Reference proteome</keyword>
<proteinExistence type="predicted"/>
<evidence type="ECO:0000259" key="1">
    <source>
        <dbReference type="Pfam" id="PF01548"/>
    </source>
</evidence>
<feature type="domain" description="Transposase IS110-like N-terminal" evidence="1">
    <location>
        <begin position="7"/>
        <end position="162"/>
    </location>
</feature>
<sequence length="400" mass="43348">MDHQLYLGIDLGKTEHHATGITAAGTVVHDKPLPQSEPKIRALLEGLQATHGPVLVVVDQPKTIGALVIAVARDLGIDVAYLPGLTMRRVADLHPGQAKTDARDAFIIANTARTLPHTLRGITVSEESIAELSMLCDFDDDLAAQITQVRNRLRGFLTQIHPALERVLGPRLDHRAVITLLTRYPSPGRLRTAGRGHVRSVLKKHAPRLAEKLTEEIFTALAEQSVIVTGTSAAEKIIGRLAEQLVQLGAQRTEIETEILTVVDAHPLTQVLTSMPGVGVRTAARILTEVVGKDFKDAAHLASYAGIAPVTRRSGSSIRGESPSRRGNKVLKRALFLSAFASINASPASRAYYDRKRAQGKRHNQAVIALARRRTDVLYAMLRDGTFYSEPTPPVVALAA</sequence>
<dbReference type="PANTHER" id="PTHR33055">
    <property type="entry name" value="TRANSPOSASE FOR INSERTION SEQUENCE ELEMENT IS1111A"/>
    <property type="match status" value="1"/>
</dbReference>
<dbReference type="PANTHER" id="PTHR33055:SF3">
    <property type="entry name" value="PUTATIVE TRANSPOSASE FOR IS117-RELATED"/>
    <property type="match status" value="1"/>
</dbReference>
<dbReference type="Pfam" id="PF01548">
    <property type="entry name" value="DEDD_Tnp_IS110"/>
    <property type="match status" value="1"/>
</dbReference>
<dbReference type="EMBL" id="JAYWLU010000007">
    <property type="protein sequence ID" value="MEX3594590.1"/>
    <property type="molecule type" value="Genomic_DNA"/>
</dbReference>
<comment type="caution">
    <text evidence="3">The sequence shown here is derived from an EMBL/GenBank/DDBJ whole genome shotgun (WGS) entry which is preliminary data.</text>
</comment>
<dbReference type="Proteomes" id="UP001558481">
    <property type="component" value="Unassembled WGS sequence"/>
</dbReference>